<sequence length="223" mass="25225">PHAYSSPRWTLQELPMVKEFKVKDQEQEEGLLTPNPNSRGTESARVPLPLIPNTTSSTSPSDLEEQEDEDDDGRQLAATSHLIHPFPTKWKPITSSLLVCHAYNGASRPVARRPDHNSTSLFDPDLLAAFADGSHLFNDKECNIHTFEDRRRRFTLGDVKRAIPPHCFQRTILRSFSYVAWDLALSTTVFYVAFTFLPSLPSTVQFLAWPLYWNAQGSVLTTI</sequence>
<dbReference type="Proteomes" id="UP000652761">
    <property type="component" value="Unassembled WGS sequence"/>
</dbReference>
<dbReference type="EMBL" id="NMUH01000361">
    <property type="protein sequence ID" value="MQL77690.1"/>
    <property type="molecule type" value="Genomic_DNA"/>
</dbReference>
<evidence type="ECO:0000256" key="1">
    <source>
        <dbReference type="SAM" id="MobiDB-lite"/>
    </source>
</evidence>
<reference evidence="3" key="1">
    <citation type="submission" date="2017-07" db="EMBL/GenBank/DDBJ databases">
        <title>Taro Niue Genome Assembly and Annotation.</title>
        <authorList>
            <person name="Atibalentja N."/>
            <person name="Keating K."/>
            <person name="Fields C.J."/>
        </authorList>
    </citation>
    <scope>NUCLEOTIDE SEQUENCE</scope>
    <source>
        <strain evidence="3">Niue_2</strain>
        <tissue evidence="3">Leaf</tissue>
    </source>
</reference>
<organism evidence="3 4">
    <name type="scientific">Colocasia esculenta</name>
    <name type="common">Wild taro</name>
    <name type="synonym">Arum esculentum</name>
    <dbReference type="NCBI Taxonomy" id="4460"/>
    <lineage>
        <taxon>Eukaryota</taxon>
        <taxon>Viridiplantae</taxon>
        <taxon>Streptophyta</taxon>
        <taxon>Embryophyta</taxon>
        <taxon>Tracheophyta</taxon>
        <taxon>Spermatophyta</taxon>
        <taxon>Magnoliopsida</taxon>
        <taxon>Liliopsida</taxon>
        <taxon>Araceae</taxon>
        <taxon>Aroideae</taxon>
        <taxon>Colocasieae</taxon>
        <taxon>Colocasia</taxon>
    </lineage>
</organism>
<feature type="compositionally biased region" description="Polar residues" evidence="1">
    <location>
        <begin position="52"/>
        <end position="61"/>
    </location>
</feature>
<name>A0A843U6S1_COLES</name>
<evidence type="ECO:0000256" key="2">
    <source>
        <dbReference type="SAM" id="Phobius"/>
    </source>
</evidence>
<dbReference type="AlphaFoldDB" id="A0A843U6S1"/>
<accession>A0A843U6S1</accession>
<keyword evidence="2" id="KW-1133">Transmembrane helix</keyword>
<dbReference type="GO" id="GO:0016491">
    <property type="term" value="F:oxidoreductase activity"/>
    <property type="evidence" value="ECO:0007669"/>
    <property type="project" value="InterPro"/>
</dbReference>
<comment type="caution">
    <text evidence="3">The sequence shown here is derived from an EMBL/GenBank/DDBJ whole genome shotgun (WGS) entry which is preliminary data.</text>
</comment>
<dbReference type="OrthoDB" id="1461976at2759"/>
<dbReference type="PANTHER" id="PTHR32100">
    <property type="entry name" value="OMEGA-6 FATTY ACID DESATURASE, CHLOROPLASTIC"/>
    <property type="match status" value="1"/>
</dbReference>
<keyword evidence="4" id="KW-1185">Reference proteome</keyword>
<feature type="region of interest" description="Disordered" evidence="1">
    <location>
        <begin position="21"/>
        <end position="74"/>
    </location>
</feature>
<feature type="non-terminal residue" evidence="3">
    <location>
        <position position="1"/>
    </location>
</feature>
<keyword evidence="2" id="KW-0472">Membrane</keyword>
<proteinExistence type="predicted"/>
<dbReference type="InterPro" id="IPR012171">
    <property type="entry name" value="Fatty_acid_desaturase"/>
</dbReference>
<feature type="transmembrane region" description="Helical" evidence="2">
    <location>
        <begin position="178"/>
        <end position="197"/>
    </location>
</feature>
<evidence type="ECO:0000313" key="3">
    <source>
        <dbReference type="EMBL" id="MQL77690.1"/>
    </source>
</evidence>
<feature type="compositionally biased region" description="Acidic residues" evidence="1">
    <location>
        <begin position="62"/>
        <end position="72"/>
    </location>
</feature>
<evidence type="ECO:0000313" key="4">
    <source>
        <dbReference type="Proteomes" id="UP000652761"/>
    </source>
</evidence>
<protein>
    <submittedName>
        <fullName evidence="3">Uncharacterized protein</fullName>
    </submittedName>
</protein>
<gene>
    <name evidence="3" type="ORF">Taro_010104</name>
</gene>
<keyword evidence="2" id="KW-0812">Transmembrane</keyword>